<evidence type="ECO:0000259" key="1">
    <source>
        <dbReference type="Pfam" id="PF13524"/>
    </source>
</evidence>
<reference evidence="2 3" key="1">
    <citation type="submission" date="2023-03" db="EMBL/GenBank/DDBJ databases">
        <title>Bacillus Genome Sequencing.</title>
        <authorList>
            <person name="Dunlap C."/>
        </authorList>
    </citation>
    <scope>NUCLEOTIDE SEQUENCE [LARGE SCALE GENOMIC DNA]</scope>
    <source>
        <strain evidence="2 3">NRS-52</strain>
    </source>
</reference>
<comment type="caution">
    <text evidence="2">The sequence shown here is derived from an EMBL/GenBank/DDBJ whole genome shotgun (WGS) entry which is preliminary data.</text>
</comment>
<keyword evidence="3" id="KW-1185">Reference proteome</keyword>
<evidence type="ECO:0000313" key="3">
    <source>
        <dbReference type="Proteomes" id="UP001343257"/>
    </source>
</evidence>
<accession>A0ABU6PNR8</accession>
<dbReference type="GO" id="GO:0016757">
    <property type="term" value="F:glycosyltransferase activity"/>
    <property type="evidence" value="ECO:0007669"/>
    <property type="project" value="UniProtKB-KW"/>
</dbReference>
<organism evidence="2 3">
    <name type="scientific">Paenibacillus chibensis</name>
    <dbReference type="NCBI Taxonomy" id="59846"/>
    <lineage>
        <taxon>Bacteria</taxon>
        <taxon>Bacillati</taxon>
        <taxon>Bacillota</taxon>
        <taxon>Bacilli</taxon>
        <taxon>Bacillales</taxon>
        <taxon>Paenibacillaceae</taxon>
        <taxon>Paenibacillus</taxon>
    </lineage>
</organism>
<dbReference type="EC" id="2.4.-.-" evidence="2"/>
<keyword evidence="2" id="KW-0808">Transferase</keyword>
<dbReference type="RefSeq" id="WP_328274906.1">
    <property type="nucleotide sequence ID" value="NZ_JARTLD010000004.1"/>
</dbReference>
<name>A0ABU6PNR8_9BACL</name>
<dbReference type="EMBL" id="JARTLD010000004">
    <property type="protein sequence ID" value="MED5016024.1"/>
    <property type="molecule type" value="Genomic_DNA"/>
</dbReference>
<sequence>MSIIKHRKKIIRQEVLSPAEEARLRGREAGHQEGYEEGYLKGRANYIVSRYAESSFPFRQMHVLYVASGKGFPYSPIDEAIATTLRGMISQVTVVEPGQPISEIAYQIMPDLVLVLDGMFIQNEQLDAIRQQGIKTAVWLTDDPYYTDMTTENVGHYDYVFTLESNCIPYYQQLGCANVHHLPFAAYVEHYKPERMRSAQRREVSFIGSAYWNRVEYLSPIMDQLMQHHTIINGIWWDRLPNFAAYQDRIEVNKWMGPQETAEAYNASKIVINLHRSHEDDSVNNNAVKIPAASPNPRTFEISACATLQLSDARSDLAKFYTPGVEIETYSSPQELLDKVEYYLNHEKERREIALNALERTMRDHTYGNRLNQMLSIIFP</sequence>
<protein>
    <submittedName>
        <fullName evidence="2">Glycosyltransferase</fullName>
        <ecNumber evidence="2">2.4.-.-</ecNumber>
    </submittedName>
</protein>
<feature type="domain" description="Spore protein YkvP/CgeB glycosyl transferase-like" evidence="1">
    <location>
        <begin position="220"/>
        <end position="375"/>
    </location>
</feature>
<dbReference type="Proteomes" id="UP001343257">
    <property type="component" value="Unassembled WGS sequence"/>
</dbReference>
<proteinExistence type="predicted"/>
<keyword evidence="2" id="KW-0328">Glycosyltransferase</keyword>
<dbReference type="SUPFAM" id="SSF53756">
    <property type="entry name" value="UDP-Glycosyltransferase/glycogen phosphorylase"/>
    <property type="match status" value="1"/>
</dbReference>
<evidence type="ECO:0000313" key="2">
    <source>
        <dbReference type="EMBL" id="MED5016024.1"/>
    </source>
</evidence>
<dbReference type="Pfam" id="PF13524">
    <property type="entry name" value="Glyco_trans_1_2"/>
    <property type="match status" value="1"/>
</dbReference>
<gene>
    <name evidence="2" type="ORF">P9847_01755</name>
</gene>
<dbReference type="InterPro" id="IPR055259">
    <property type="entry name" value="YkvP/CgeB_Glyco_trans-like"/>
</dbReference>